<dbReference type="PANTHER" id="PTHR46148">
    <property type="entry name" value="CHROMO DOMAIN-CONTAINING PROTEIN"/>
    <property type="match status" value="1"/>
</dbReference>
<protein>
    <recommendedName>
        <fullName evidence="2">Tf2-1-like SH3-like domain-containing protein</fullName>
    </recommendedName>
</protein>
<proteinExistence type="predicted"/>
<dbReference type="Proteomes" id="UP000235145">
    <property type="component" value="Unassembled WGS sequence"/>
</dbReference>
<evidence type="ECO:0000259" key="2">
    <source>
        <dbReference type="Pfam" id="PF24626"/>
    </source>
</evidence>
<feature type="region of interest" description="Disordered" evidence="1">
    <location>
        <begin position="180"/>
        <end position="213"/>
    </location>
</feature>
<dbReference type="Pfam" id="PF24626">
    <property type="entry name" value="SH3_Tf2-1"/>
    <property type="match status" value="1"/>
</dbReference>
<evidence type="ECO:0000256" key="1">
    <source>
        <dbReference type="SAM" id="MobiDB-lite"/>
    </source>
</evidence>
<dbReference type="PANTHER" id="PTHR46148:SF52">
    <property type="entry name" value="OS04G0603800 PROTEIN"/>
    <property type="match status" value="1"/>
</dbReference>
<sequence length="213" mass="24472">MTHVKITQQCLTTADLLPTPAKTTPTLPFNRLSADALQKRRSEGLCYRCPEKFFPGHKCNPPQFMLVVDNEEPILKNTENFEVGDMLYLRLRDYQQQSVQIRSSKKLNKRFYGPFKILEKIGMVAYRLELPLESRVHPVFHVSLLRQSFGNPMPNPLPDFCYQQSNELELEDELTVREGAIDTDQETNTASPSVMGLCDRPKRSKKIPTSLQD</sequence>
<feature type="domain" description="Tf2-1-like SH3-like" evidence="2">
    <location>
        <begin position="84"/>
        <end position="147"/>
    </location>
</feature>
<keyword evidence="4" id="KW-1185">Reference proteome</keyword>
<comment type="caution">
    <text evidence="3">The sequence shown here is derived from an EMBL/GenBank/DDBJ whole genome shotgun (WGS) entry which is preliminary data.</text>
</comment>
<dbReference type="AlphaFoldDB" id="A0A9R1XG44"/>
<accession>A0A9R1XG44</accession>
<organism evidence="3 4">
    <name type="scientific">Lactuca sativa</name>
    <name type="common">Garden lettuce</name>
    <dbReference type="NCBI Taxonomy" id="4236"/>
    <lineage>
        <taxon>Eukaryota</taxon>
        <taxon>Viridiplantae</taxon>
        <taxon>Streptophyta</taxon>
        <taxon>Embryophyta</taxon>
        <taxon>Tracheophyta</taxon>
        <taxon>Spermatophyta</taxon>
        <taxon>Magnoliopsida</taxon>
        <taxon>eudicotyledons</taxon>
        <taxon>Gunneridae</taxon>
        <taxon>Pentapetalae</taxon>
        <taxon>asterids</taxon>
        <taxon>campanulids</taxon>
        <taxon>Asterales</taxon>
        <taxon>Asteraceae</taxon>
        <taxon>Cichorioideae</taxon>
        <taxon>Cichorieae</taxon>
        <taxon>Lactucinae</taxon>
        <taxon>Lactuca</taxon>
    </lineage>
</organism>
<name>A0A9R1XG44_LACSA</name>
<evidence type="ECO:0000313" key="4">
    <source>
        <dbReference type="Proteomes" id="UP000235145"/>
    </source>
</evidence>
<gene>
    <name evidence="3" type="ORF">LSAT_V11C400191650</name>
</gene>
<dbReference type="InterPro" id="IPR056924">
    <property type="entry name" value="SH3_Tf2-1"/>
</dbReference>
<evidence type="ECO:0000313" key="3">
    <source>
        <dbReference type="EMBL" id="KAJ0208849.1"/>
    </source>
</evidence>
<reference evidence="3 4" key="1">
    <citation type="journal article" date="2017" name="Nat. Commun.">
        <title>Genome assembly with in vitro proximity ligation data and whole-genome triplication in lettuce.</title>
        <authorList>
            <person name="Reyes-Chin-Wo S."/>
            <person name="Wang Z."/>
            <person name="Yang X."/>
            <person name="Kozik A."/>
            <person name="Arikit S."/>
            <person name="Song C."/>
            <person name="Xia L."/>
            <person name="Froenicke L."/>
            <person name="Lavelle D.O."/>
            <person name="Truco M.J."/>
            <person name="Xia R."/>
            <person name="Zhu S."/>
            <person name="Xu C."/>
            <person name="Xu H."/>
            <person name="Xu X."/>
            <person name="Cox K."/>
            <person name="Korf I."/>
            <person name="Meyers B.C."/>
            <person name="Michelmore R.W."/>
        </authorList>
    </citation>
    <scope>NUCLEOTIDE SEQUENCE [LARGE SCALE GENOMIC DNA]</scope>
    <source>
        <strain evidence="4">cv. Salinas</strain>
        <tissue evidence="3">Seedlings</tissue>
    </source>
</reference>
<dbReference type="EMBL" id="NBSK02000004">
    <property type="protein sequence ID" value="KAJ0208849.1"/>
    <property type="molecule type" value="Genomic_DNA"/>
</dbReference>